<evidence type="ECO:0000313" key="2">
    <source>
        <dbReference type="Proteomes" id="UP000789860"/>
    </source>
</evidence>
<dbReference type="EMBL" id="CAJVPM010020533">
    <property type="protein sequence ID" value="CAG8635440.1"/>
    <property type="molecule type" value="Genomic_DNA"/>
</dbReference>
<reference evidence="1" key="1">
    <citation type="submission" date="2021-06" db="EMBL/GenBank/DDBJ databases">
        <authorList>
            <person name="Kallberg Y."/>
            <person name="Tangrot J."/>
            <person name="Rosling A."/>
        </authorList>
    </citation>
    <scope>NUCLEOTIDE SEQUENCE</scope>
    <source>
        <strain evidence="1">AU212A</strain>
    </source>
</reference>
<sequence>YFNERLRSVIDDKLCDYNEFGDSQKIDEGAFGKILKTQWRNKTVVLKTIKFDPDEKSINKFINELQHFQTISHHPNIIHFYGITIILTKEYSTMMETVNPTDIIGKIEQGFIFKDRLIKNAIKSAFKVDKDKIQPKLFNYIDEQRKICNNELDNLCNKNLISYGEISTILPWLSIFLGMSKESSKKYLEPSITTEILVTKLIRAEVIITKECLNLSENFERDINGALESCNKIDNLRKITENYGYFYARRIVFGGAIIKELNTNNSIDSNLKVINGDDLENNCPPAELTASLEHFKNWKIIEYSDIYPIFDILGDNLRKKVLDVLGYRILK</sequence>
<feature type="non-terminal residue" evidence="1">
    <location>
        <position position="1"/>
    </location>
</feature>
<dbReference type="Proteomes" id="UP000789860">
    <property type="component" value="Unassembled WGS sequence"/>
</dbReference>
<evidence type="ECO:0000313" key="1">
    <source>
        <dbReference type="EMBL" id="CAG8635440.1"/>
    </source>
</evidence>
<name>A0ACA9N7F8_9GLOM</name>
<keyword evidence="2" id="KW-1185">Reference proteome</keyword>
<feature type="non-terminal residue" evidence="1">
    <location>
        <position position="331"/>
    </location>
</feature>
<proteinExistence type="predicted"/>
<organism evidence="1 2">
    <name type="scientific">Scutellospora calospora</name>
    <dbReference type="NCBI Taxonomy" id="85575"/>
    <lineage>
        <taxon>Eukaryota</taxon>
        <taxon>Fungi</taxon>
        <taxon>Fungi incertae sedis</taxon>
        <taxon>Mucoromycota</taxon>
        <taxon>Glomeromycotina</taxon>
        <taxon>Glomeromycetes</taxon>
        <taxon>Diversisporales</taxon>
        <taxon>Gigasporaceae</taxon>
        <taxon>Scutellospora</taxon>
    </lineage>
</organism>
<accession>A0ACA9N7F8</accession>
<gene>
    <name evidence="1" type="ORF">SCALOS_LOCUS8122</name>
</gene>
<comment type="caution">
    <text evidence="1">The sequence shown here is derived from an EMBL/GenBank/DDBJ whole genome shotgun (WGS) entry which is preliminary data.</text>
</comment>
<protein>
    <submittedName>
        <fullName evidence="1">11147_t:CDS:1</fullName>
    </submittedName>
</protein>